<keyword evidence="1" id="KW-0472">Membrane</keyword>
<evidence type="ECO:0008006" key="4">
    <source>
        <dbReference type="Google" id="ProtNLM"/>
    </source>
</evidence>
<reference evidence="2" key="1">
    <citation type="submission" date="2023-11" db="EMBL/GenBank/DDBJ databases">
        <title>Genome Sequence of Bacillus thuringiensis stain BLB 30AF.</title>
        <authorList>
            <person name="Farhat A."/>
        </authorList>
    </citation>
    <scope>NUCLEOTIDE SEQUENCE</scope>
    <source>
        <strain evidence="2">BLB30AF</strain>
    </source>
</reference>
<dbReference type="EMBL" id="JAXCMD010000016">
    <property type="protein sequence ID" value="MDY0854964.1"/>
    <property type="molecule type" value="Genomic_DNA"/>
</dbReference>
<keyword evidence="1" id="KW-0812">Transmembrane</keyword>
<name>A0AAW9GS92_BACTU</name>
<sequence length="53" mass="6121">MLTRFVTLFFVVVCVIYYVTTTPLEDISFLKLLLIPVVLIIGYIIDKKLGKEK</sequence>
<evidence type="ECO:0000256" key="1">
    <source>
        <dbReference type="SAM" id="Phobius"/>
    </source>
</evidence>
<evidence type="ECO:0000313" key="2">
    <source>
        <dbReference type="EMBL" id="MDY0854964.1"/>
    </source>
</evidence>
<accession>A0AAW9GS92</accession>
<feature type="transmembrane region" description="Helical" evidence="1">
    <location>
        <begin position="27"/>
        <end position="45"/>
    </location>
</feature>
<organism evidence="2 3">
    <name type="scientific">Bacillus thuringiensis</name>
    <dbReference type="NCBI Taxonomy" id="1428"/>
    <lineage>
        <taxon>Bacteria</taxon>
        <taxon>Bacillati</taxon>
        <taxon>Bacillota</taxon>
        <taxon>Bacilli</taxon>
        <taxon>Bacillales</taxon>
        <taxon>Bacillaceae</taxon>
        <taxon>Bacillus</taxon>
        <taxon>Bacillus cereus group</taxon>
    </lineage>
</organism>
<feature type="transmembrane region" description="Helical" evidence="1">
    <location>
        <begin position="5"/>
        <end position="21"/>
    </location>
</feature>
<proteinExistence type="predicted"/>
<dbReference type="RefSeq" id="WP_180985154.1">
    <property type="nucleotide sequence ID" value="NZ_JAXCMD010000016.1"/>
</dbReference>
<comment type="caution">
    <text evidence="2">The sequence shown here is derived from an EMBL/GenBank/DDBJ whole genome shotgun (WGS) entry which is preliminary data.</text>
</comment>
<protein>
    <recommendedName>
        <fullName evidence="4">Group-specific protein</fullName>
    </recommendedName>
</protein>
<keyword evidence="1" id="KW-1133">Transmembrane helix</keyword>
<gene>
    <name evidence="2" type="ORF">SOH20_29575</name>
</gene>
<dbReference type="Proteomes" id="UP001274571">
    <property type="component" value="Unassembled WGS sequence"/>
</dbReference>
<evidence type="ECO:0000313" key="3">
    <source>
        <dbReference type="Proteomes" id="UP001274571"/>
    </source>
</evidence>
<dbReference type="AlphaFoldDB" id="A0AAW9GS92"/>